<feature type="compositionally biased region" description="Polar residues" evidence="1">
    <location>
        <begin position="49"/>
        <end position="60"/>
    </location>
</feature>
<name>A0A3P7P9Z4_DIBLA</name>
<dbReference type="Proteomes" id="UP000281553">
    <property type="component" value="Unassembled WGS sequence"/>
</dbReference>
<sequence length="131" mass="13953">MIQGLHTSGSASPAAAAAAAAKRQMKAEEEEGGEELSMCDSPKRKRMQMETTKPESVSTPALSAKAWAFSIDAIITTRPADLPPPTISSETSDSEDWPQNEDELRSDPERGTGVAHAYGRCGTVSGYRNQA</sequence>
<feature type="region of interest" description="Disordered" evidence="1">
    <location>
        <begin position="1"/>
        <end position="60"/>
    </location>
</feature>
<protein>
    <submittedName>
        <fullName evidence="2">Uncharacterized protein</fullName>
    </submittedName>
</protein>
<gene>
    <name evidence="2" type="ORF">DILT_LOCUS10577</name>
</gene>
<feature type="compositionally biased region" description="Acidic residues" evidence="1">
    <location>
        <begin position="92"/>
        <end position="101"/>
    </location>
</feature>
<feature type="compositionally biased region" description="Polar residues" evidence="1">
    <location>
        <begin position="1"/>
        <end position="11"/>
    </location>
</feature>
<feature type="region of interest" description="Disordered" evidence="1">
    <location>
        <begin position="77"/>
        <end position="117"/>
    </location>
</feature>
<reference evidence="2 3" key="1">
    <citation type="submission" date="2018-11" db="EMBL/GenBank/DDBJ databases">
        <authorList>
            <consortium name="Pathogen Informatics"/>
        </authorList>
    </citation>
    <scope>NUCLEOTIDE SEQUENCE [LARGE SCALE GENOMIC DNA]</scope>
</reference>
<proteinExistence type="predicted"/>
<dbReference type="AlphaFoldDB" id="A0A3P7P9Z4"/>
<evidence type="ECO:0000256" key="1">
    <source>
        <dbReference type="SAM" id="MobiDB-lite"/>
    </source>
</evidence>
<organism evidence="2 3">
    <name type="scientific">Dibothriocephalus latus</name>
    <name type="common">Fish tapeworm</name>
    <name type="synonym">Diphyllobothrium latum</name>
    <dbReference type="NCBI Taxonomy" id="60516"/>
    <lineage>
        <taxon>Eukaryota</taxon>
        <taxon>Metazoa</taxon>
        <taxon>Spiralia</taxon>
        <taxon>Lophotrochozoa</taxon>
        <taxon>Platyhelminthes</taxon>
        <taxon>Cestoda</taxon>
        <taxon>Eucestoda</taxon>
        <taxon>Diphyllobothriidea</taxon>
        <taxon>Diphyllobothriidae</taxon>
        <taxon>Dibothriocephalus</taxon>
    </lineage>
</organism>
<keyword evidence="3" id="KW-1185">Reference proteome</keyword>
<dbReference type="OrthoDB" id="6280819at2759"/>
<feature type="non-terminal residue" evidence="2">
    <location>
        <position position="131"/>
    </location>
</feature>
<evidence type="ECO:0000313" key="2">
    <source>
        <dbReference type="EMBL" id="VDN14746.1"/>
    </source>
</evidence>
<dbReference type="EMBL" id="UYRU01060239">
    <property type="protein sequence ID" value="VDN14746.1"/>
    <property type="molecule type" value="Genomic_DNA"/>
</dbReference>
<evidence type="ECO:0000313" key="3">
    <source>
        <dbReference type="Proteomes" id="UP000281553"/>
    </source>
</evidence>
<accession>A0A3P7P9Z4</accession>